<dbReference type="OrthoDB" id="4360617at2759"/>
<sequence length="465" mass="52386">MPDLDKSPESMDWALQHFLNNMALLDAGESLARYQVRNPYDLFASSLEARLRTVLDPNGPYVKPPADMDQEDAFSLNWADVVREVKLHDFYQGADGSHCCLFKNEHLIIISEHDFVTLSILQPFLQPWPPWPHPDDVDKERMVLAMELEKVSRFKEAHTEVGDRLDSYVAKLKERDDNLGVYMEAIKDWSKMYFRHNFGLPKSFETSPVQRGEGSPTNSDNSILWDNRGDIPFLLPEGDVSTQVLTGESVSEAPHRRSRASKRKRSSDSGRFHSGTVSNSALSSIPDSTDWEALDDSKGSDGDDDEDTPTKAPTSSPPSSKRRRVTPASSLHIGVRTRLSKDEKAHGFILIDSLLKEGKSWLFITDRYNDKFGGHRSMDSVKAVWDRLSLNPRSTEGATVISSDIEQNSWETSSNNTVIRSIPEFVSSSTTVPRKRFGDGNVETFRVTGKRHADDMHVSKKEGEQ</sequence>
<gene>
    <name evidence="2" type="ORF">N7498_009322</name>
</gene>
<organism evidence="2 3">
    <name type="scientific">Penicillium cinerascens</name>
    <dbReference type="NCBI Taxonomy" id="70096"/>
    <lineage>
        <taxon>Eukaryota</taxon>
        <taxon>Fungi</taxon>
        <taxon>Dikarya</taxon>
        <taxon>Ascomycota</taxon>
        <taxon>Pezizomycotina</taxon>
        <taxon>Eurotiomycetes</taxon>
        <taxon>Eurotiomycetidae</taxon>
        <taxon>Eurotiales</taxon>
        <taxon>Aspergillaceae</taxon>
        <taxon>Penicillium</taxon>
    </lineage>
</organism>
<feature type="compositionally biased region" description="Polar residues" evidence="1">
    <location>
        <begin position="205"/>
        <end position="224"/>
    </location>
</feature>
<reference evidence="2" key="2">
    <citation type="journal article" date="2023" name="IMA Fungus">
        <title>Comparative genomic study of the Penicillium genus elucidates a diverse pangenome and 15 lateral gene transfer events.</title>
        <authorList>
            <person name="Petersen C."/>
            <person name="Sorensen T."/>
            <person name="Nielsen M.R."/>
            <person name="Sondergaard T.E."/>
            <person name="Sorensen J.L."/>
            <person name="Fitzpatrick D.A."/>
            <person name="Frisvad J.C."/>
            <person name="Nielsen K.L."/>
        </authorList>
    </citation>
    <scope>NUCLEOTIDE SEQUENCE</scope>
    <source>
        <strain evidence="2">IBT 15544</strain>
    </source>
</reference>
<accession>A0A9W9J5Q3</accession>
<feature type="compositionally biased region" description="Low complexity" evidence="1">
    <location>
        <begin position="310"/>
        <end position="319"/>
    </location>
</feature>
<reference evidence="2" key="1">
    <citation type="submission" date="2022-12" db="EMBL/GenBank/DDBJ databases">
        <authorList>
            <person name="Petersen C."/>
        </authorList>
    </citation>
    <scope>NUCLEOTIDE SEQUENCE</scope>
    <source>
        <strain evidence="2">IBT 15544</strain>
    </source>
</reference>
<feature type="region of interest" description="Disordered" evidence="1">
    <location>
        <begin position="244"/>
        <end position="332"/>
    </location>
</feature>
<feature type="compositionally biased region" description="Basic residues" evidence="1">
    <location>
        <begin position="256"/>
        <end position="265"/>
    </location>
</feature>
<protein>
    <submittedName>
        <fullName evidence="2">Uncharacterized protein</fullName>
    </submittedName>
</protein>
<dbReference type="RefSeq" id="XP_058303277.1">
    <property type="nucleotide sequence ID" value="XM_058456378.1"/>
</dbReference>
<proteinExistence type="predicted"/>
<evidence type="ECO:0000256" key="1">
    <source>
        <dbReference type="SAM" id="MobiDB-lite"/>
    </source>
</evidence>
<comment type="caution">
    <text evidence="2">The sequence shown here is derived from an EMBL/GenBank/DDBJ whole genome shotgun (WGS) entry which is preliminary data.</text>
</comment>
<name>A0A9W9J5Q3_9EURO</name>
<dbReference type="AlphaFoldDB" id="A0A9W9J5Q3"/>
<feature type="region of interest" description="Disordered" evidence="1">
    <location>
        <begin position="205"/>
        <end position="225"/>
    </location>
</feature>
<feature type="compositionally biased region" description="Polar residues" evidence="1">
    <location>
        <begin position="275"/>
        <end position="287"/>
    </location>
</feature>
<keyword evidence="3" id="KW-1185">Reference proteome</keyword>
<dbReference type="GeneID" id="83183679"/>
<evidence type="ECO:0000313" key="2">
    <source>
        <dbReference type="EMBL" id="KAJ5190337.1"/>
    </source>
</evidence>
<dbReference type="Proteomes" id="UP001150904">
    <property type="component" value="Unassembled WGS sequence"/>
</dbReference>
<evidence type="ECO:0000313" key="3">
    <source>
        <dbReference type="Proteomes" id="UP001150904"/>
    </source>
</evidence>
<dbReference type="EMBL" id="JAPQKR010000016">
    <property type="protein sequence ID" value="KAJ5190337.1"/>
    <property type="molecule type" value="Genomic_DNA"/>
</dbReference>